<evidence type="ECO:0000256" key="5">
    <source>
        <dbReference type="HAMAP-Rule" id="MF_00008"/>
    </source>
</evidence>
<comment type="similarity">
    <text evidence="5">Belongs to the thymidylate synthase family. Bacterial-type ThyA subfamily.</text>
</comment>
<gene>
    <name evidence="5" type="primary">thyA</name>
    <name evidence="9" type="ORF">UU02_C0031G0019</name>
</gene>
<feature type="active site" description="Nucleophile" evidence="5">
    <location>
        <position position="187"/>
    </location>
</feature>
<evidence type="ECO:0000256" key="6">
    <source>
        <dbReference type="PROSITE-ProRule" id="PRU10016"/>
    </source>
</evidence>
<feature type="binding site" description="in other chain" evidence="5">
    <location>
        <begin position="207"/>
        <end position="210"/>
    </location>
    <ligand>
        <name>dUMP</name>
        <dbReference type="ChEBI" id="CHEBI:246422"/>
        <note>ligand shared between dimeric partners</note>
    </ligand>
</feature>
<dbReference type="Proteomes" id="UP000034293">
    <property type="component" value="Unassembled WGS sequence"/>
</dbReference>
<feature type="binding site" description="in other chain" evidence="5">
    <location>
        <position position="23"/>
    </location>
    <ligand>
        <name>dUMP</name>
        <dbReference type="ChEBI" id="CHEBI:246422"/>
        <note>ligand shared between dimeric partners</note>
    </ligand>
</feature>
<comment type="subunit">
    <text evidence="5">Homodimer.</text>
</comment>
<dbReference type="PATRIC" id="fig|1618553.3.peg.442"/>
<dbReference type="GO" id="GO:0005829">
    <property type="term" value="C:cytosol"/>
    <property type="evidence" value="ECO:0007669"/>
    <property type="project" value="TreeGrafter"/>
</dbReference>
<sequence length="305" mass="34785">MSTGKVSKNNADREYQGVKSSDRTGTGTKKVFGRMLKFDLSEGFPLLTTKKVWFHGVKEELLWFIRGERNLRPLVLTGVNIWNEWPYQRYLVANKLDKKYPKYTPIWEGKMKEFIEKIEADEKFANKYGDLGPVYGYKWRNWKGANGKGVDQLAAAVKDIKENPNSRRIIVTAWDPSVLSEVALPPCHMEFQFQVVGKKLNCFMVQRSVDTFLGLPFNIASYALLTHIVARVTGKVPGILTMALADTHIYLNHIKQAKEQTTRKPRPLPKLRISSKLKNVDHIESDWIKVVGYDPHPAIAAPISV</sequence>
<feature type="binding site" description="in other chain" evidence="5">
    <location>
        <position position="218"/>
    </location>
    <ligand>
        <name>dUMP</name>
        <dbReference type="ChEBI" id="CHEBI:246422"/>
        <note>ligand shared between dimeric partners</note>
    </ligand>
</feature>
<feature type="binding site" description="in other chain" evidence="5">
    <location>
        <begin position="248"/>
        <end position="250"/>
    </location>
    <ligand>
        <name>dUMP</name>
        <dbReference type="ChEBI" id="CHEBI:246422"/>
        <note>ligand shared between dimeric partners</note>
    </ligand>
</feature>
<reference evidence="9 10" key="1">
    <citation type="journal article" date="2015" name="Nature">
        <title>rRNA introns, odd ribosomes, and small enigmatic genomes across a large radiation of phyla.</title>
        <authorList>
            <person name="Brown C.T."/>
            <person name="Hug L.A."/>
            <person name="Thomas B.C."/>
            <person name="Sharon I."/>
            <person name="Castelle C.J."/>
            <person name="Singh A."/>
            <person name="Wilkins M.J."/>
            <person name="Williams K.H."/>
            <person name="Banfield J.F."/>
        </authorList>
    </citation>
    <scope>NUCLEOTIDE SEQUENCE [LARGE SCALE GENOMIC DNA]</scope>
</reference>
<dbReference type="InterPro" id="IPR000398">
    <property type="entry name" value="Thymidylate_synthase"/>
</dbReference>
<organism evidence="9 10">
    <name type="scientific">Candidatus Woesebacteria bacterium GW2011_GWA1_40_43</name>
    <dbReference type="NCBI Taxonomy" id="1618553"/>
    <lineage>
        <taxon>Bacteria</taxon>
        <taxon>Candidatus Woeseibacteriota</taxon>
    </lineage>
</organism>
<dbReference type="InterPro" id="IPR045097">
    <property type="entry name" value="Thymidate_synth/dCMP_Mease"/>
</dbReference>
<dbReference type="PRINTS" id="PR00108">
    <property type="entry name" value="THYMDSNTHASE"/>
</dbReference>
<dbReference type="NCBIfam" id="TIGR03284">
    <property type="entry name" value="thym_sym"/>
    <property type="match status" value="1"/>
</dbReference>
<comment type="caution">
    <text evidence="5">Lacks conserved residue(s) required for the propagation of feature annotation.</text>
</comment>
<dbReference type="NCBIfam" id="NF002496">
    <property type="entry name" value="PRK01827.1-2"/>
    <property type="match status" value="1"/>
</dbReference>
<protein>
    <recommendedName>
        <fullName evidence="1 5">Thymidylate synthase</fullName>
        <shortName evidence="5">TS</shortName>
        <shortName evidence="5">TSase</shortName>
        <ecNumber evidence="1 5">2.1.1.45</ecNumber>
    </recommendedName>
</protein>
<dbReference type="PROSITE" id="PS00091">
    <property type="entry name" value="THYMIDYLATE_SYNTHASE"/>
    <property type="match status" value="1"/>
</dbReference>
<dbReference type="GO" id="GO:0006231">
    <property type="term" value="P:dTMP biosynthetic process"/>
    <property type="evidence" value="ECO:0007669"/>
    <property type="project" value="UniProtKB-UniRule"/>
</dbReference>
<name>A0A0G0UU48_9BACT</name>
<dbReference type="GO" id="GO:0004799">
    <property type="term" value="F:thymidylate synthase activity"/>
    <property type="evidence" value="ECO:0007669"/>
    <property type="project" value="UniProtKB-UniRule"/>
</dbReference>
<feature type="compositionally biased region" description="Basic and acidic residues" evidence="7">
    <location>
        <begin position="10"/>
        <end position="22"/>
    </location>
</feature>
<feature type="binding site" evidence="5">
    <location>
        <position position="304"/>
    </location>
    <ligand>
        <name>(6R)-5,10-methylene-5,6,7,8-tetrahydrofolate</name>
        <dbReference type="ChEBI" id="CHEBI:15636"/>
    </ligand>
</feature>
<feature type="region of interest" description="Disordered" evidence="7">
    <location>
        <begin position="1"/>
        <end position="23"/>
    </location>
</feature>
<dbReference type="Pfam" id="PF00303">
    <property type="entry name" value="Thymidylat_synt"/>
    <property type="match status" value="1"/>
</dbReference>
<dbReference type="InterPro" id="IPR023451">
    <property type="entry name" value="Thymidate_synth/dCMP_Mease_dom"/>
</dbReference>
<comment type="catalytic activity">
    <reaction evidence="5">
        <text>dUMP + (6R)-5,10-methylene-5,6,7,8-tetrahydrofolate = 7,8-dihydrofolate + dTMP</text>
        <dbReference type="Rhea" id="RHEA:12104"/>
        <dbReference type="ChEBI" id="CHEBI:15636"/>
        <dbReference type="ChEBI" id="CHEBI:57451"/>
        <dbReference type="ChEBI" id="CHEBI:63528"/>
        <dbReference type="ChEBI" id="CHEBI:246422"/>
        <dbReference type="EC" id="2.1.1.45"/>
    </reaction>
</comment>
<dbReference type="InterPro" id="IPR036926">
    <property type="entry name" value="Thymidate_synth/dCMP_Mease_sf"/>
</dbReference>
<evidence type="ECO:0000256" key="4">
    <source>
        <dbReference type="ARBA" id="ARBA00022727"/>
    </source>
</evidence>
<comment type="subcellular location">
    <subcellularLocation>
        <location evidence="5">Cytoplasm</location>
    </subcellularLocation>
</comment>
<dbReference type="PANTHER" id="PTHR11548:SF1">
    <property type="entry name" value="THYMIDYLATE SYNTHASE 1"/>
    <property type="match status" value="1"/>
</dbReference>
<comment type="function">
    <text evidence="5">Catalyzes the reductive methylation of 2'-deoxyuridine-5'-monophosphate (dUMP) to 2'-deoxythymidine-5'-monophosphate (dTMP) while utilizing 5,10-methylenetetrahydrofolate (mTHF) as the methyl donor and reductant in the reaction, yielding dihydrofolate (DHF) as a by-product. This enzymatic reaction provides an intracellular de novo source of dTMP, an essential precursor for DNA biosynthesis.</text>
</comment>
<feature type="domain" description="Thymidylate synthase/dCMP hydroxymethylase" evidence="8">
    <location>
        <begin position="16"/>
        <end position="305"/>
    </location>
</feature>
<dbReference type="HAMAP" id="MF_00008">
    <property type="entry name" value="Thymidy_synth_bact"/>
    <property type="match status" value="1"/>
</dbReference>
<feature type="active site" evidence="6">
    <location>
        <position position="187"/>
    </location>
</feature>
<keyword evidence="5" id="KW-0963">Cytoplasm</keyword>
<comment type="caution">
    <text evidence="9">The sequence shown here is derived from an EMBL/GenBank/DDBJ whole genome shotgun (WGS) entry which is preliminary data.</text>
</comment>
<dbReference type="UniPathway" id="UPA00575"/>
<accession>A0A0G0UU48</accession>
<dbReference type="SUPFAM" id="SSF55831">
    <property type="entry name" value="Thymidylate synthase/dCMP hydroxymethylase"/>
    <property type="match status" value="1"/>
</dbReference>
<dbReference type="CDD" id="cd00351">
    <property type="entry name" value="TS_Pyrimidine_HMase"/>
    <property type="match status" value="1"/>
</dbReference>
<dbReference type="EC" id="2.1.1.45" evidence="1 5"/>
<evidence type="ECO:0000313" key="9">
    <source>
        <dbReference type="EMBL" id="KKR63165.1"/>
    </source>
</evidence>
<evidence type="ECO:0000256" key="3">
    <source>
        <dbReference type="ARBA" id="ARBA00022679"/>
    </source>
</evidence>
<dbReference type="GO" id="GO:0006235">
    <property type="term" value="P:dTTP biosynthetic process"/>
    <property type="evidence" value="ECO:0007669"/>
    <property type="project" value="UniProtKB-UniRule"/>
</dbReference>
<dbReference type="InterPro" id="IPR020940">
    <property type="entry name" value="Thymidylate_synthase_AS"/>
</dbReference>
<feature type="binding site" evidence="5">
    <location>
        <begin position="167"/>
        <end position="168"/>
    </location>
    <ligand>
        <name>dUMP</name>
        <dbReference type="ChEBI" id="CHEBI:246422"/>
        <note>ligand shared between dimeric partners</note>
    </ligand>
</feature>
<dbReference type="GO" id="GO:0032259">
    <property type="term" value="P:methylation"/>
    <property type="evidence" value="ECO:0007669"/>
    <property type="project" value="UniProtKB-KW"/>
</dbReference>
<feature type="binding site" evidence="5">
    <location>
        <position position="210"/>
    </location>
    <ligand>
        <name>(6R)-5,10-methylene-5,6,7,8-tetrahydrofolate</name>
        <dbReference type="ChEBI" id="CHEBI:15636"/>
    </ligand>
</feature>
<evidence type="ECO:0000259" key="8">
    <source>
        <dbReference type="Pfam" id="PF00303"/>
    </source>
</evidence>
<evidence type="ECO:0000256" key="2">
    <source>
        <dbReference type="ARBA" id="ARBA00022603"/>
    </source>
</evidence>
<dbReference type="AlphaFoldDB" id="A0A0G0UU48"/>
<keyword evidence="4 5" id="KW-0545">Nucleotide biosynthesis</keyword>
<dbReference type="EMBL" id="LBZA01000031">
    <property type="protein sequence ID" value="KKR63165.1"/>
    <property type="molecule type" value="Genomic_DNA"/>
</dbReference>
<proteinExistence type="inferred from homology"/>
<comment type="pathway">
    <text evidence="5">Pyrimidine metabolism; dTTP biosynthesis.</text>
</comment>
<dbReference type="PANTHER" id="PTHR11548">
    <property type="entry name" value="THYMIDYLATE SYNTHASE 1"/>
    <property type="match status" value="1"/>
</dbReference>
<evidence type="ECO:0000256" key="1">
    <source>
        <dbReference type="ARBA" id="ARBA00011947"/>
    </source>
</evidence>
<keyword evidence="3 5" id="KW-0808">Transferase</keyword>
<dbReference type="Gene3D" id="3.30.572.10">
    <property type="entry name" value="Thymidylate synthase/dCMP hydroxymethylase domain"/>
    <property type="match status" value="1"/>
</dbReference>
<evidence type="ECO:0000256" key="7">
    <source>
        <dbReference type="SAM" id="MobiDB-lite"/>
    </source>
</evidence>
<keyword evidence="2 5" id="KW-0489">Methyltransferase</keyword>
<evidence type="ECO:0000313" key="10">
    <source>
        <dbReference type="Proteomes" id="UP000034293"/>
    </source>
</evidence>